<dbReference type="AlphaFoldDB" id="A0A1F6APU8"/>
<feature type="transmembrane region" description="Helical" evidence="9">
    <location>
        <begin position="228"/>
        <end position="249"/>
    </location>
</feature>
<dbReference type="InterPro" id="IPR013525">
    <property type="entry name" value="ABC2_TM"/>
</dbReference>
<feature type="transmembrane region" description="Helical" evidence="9">
    <location>
        <begin position="112"/>
        <end position="135"/>
    </location>
</feature>
<evidence type="ECO:0000256" key="2">
    <source>
        <dbReference type="ARBA" id="ARBA00007783"/>
    </source>
</evidence>
<comment type="caution">
    <text evidence="11">The sequence shown here is derived from an EMBL/GenBank/DDBJ whole genome shotgun (WGS) entry which is preliminary data.</text>
</comment>
<dbReference type="GO" id="GO:0015920">
    <property type="term" value="P:lipopolysaccharide transport"/>
    <property type="evidence" value="ECO:0007669"/>
    <property type="project" value="TreeGrafter"/>
</dbReference>
<dbReference type="InterPro" id="IPR000412">
    <property type="entry name" value="ABC_2_transport"/>
</dbReference>
<keyword evidence="7 9" id="KW-1133">Transmembrane helix</keyword>
<dbReference type="InterPro" id="IPR047817">
    <property type="entry name" value="ABC2_TM_bact-type"/>
</dbReference>
<keyword evidence="6 9" id="KW-0812">Transmembrane</keyword>
<evidence type="ECO:0000313" key="11">
    <source>
        <dbReference type="EMBL" id="OGG26688.1"/>
    </source>
</evidence>
<keyword evidence="4 9" id="KW-1003">Cell membrane</keyword>
<dbReference type="GO" id="GO:0043190">
    <property type="term" value="C:ATP-binding cassette (ABC) transporter complex"/>
    <property type="evidence" value="ECO:0007669"/>
    <property type="project" value="InterPro"/>
</dbReference>
<accession>A0A1F6APU8</accession>
<name>A0A1F6APU8_9BACT</name>
<feature type="transmembrane region" description="Helical" evidence="9">
    <location>
        <begin position="31"/>
        <end position="55"/>
    </location>
</feature>
<evidence type="ECO:0000313" key="12">
    <source>
        <dbReference type="Proteomes" id="UP000176609"/>
    </source>
</evidence>
<keyword evidence="5" id="KW-0997">Cell inner membrane</keyword>
<comment type="subcellular location">
    <subcellularLocation>
        <location evidence="1">Cell inner membrane</location>
        <topology evidence="1">Multi-pass membrane protein</topology>
    </subcellularLocation>
    <subcellularLocation>
        <location evidence="9">Cell membrane</location>
        <topology evidence="9">Multi-pass membrane protein</topology>
    </subcellularLocation>
</comment>
<evidence type="ECO:0000256" key="1">
    <source>
        <dbReference type="ARBA" id="ARBA00004429"/>
    </source>
</evidence>
<feature type="transmembrane region" description="Helical" evidence="9">
    <location>
        <begin position="67"/>
        <end position="91"/>
    </location>
</feature>
<feature type="transmembrane region" description="Helical" evidence="9">
    <location>
        <begin position="141"/>
        <end position="162"/>
    </location>
</feature>
<gene>
    <name evidence="11" type="ORF">A2960_00755</name>
</gene>
<keyword evidence="3 9" id="KW-0813">Transport</keyword>
<dbReference type="PANTHER" id="PTHR30413:SF8">
    <property type="entry name" value="TRANSPORT PERMEASE PROTEIN"/>
    <property type="match status" value="1"/>
</dbReference>
<evidence type="ECO:0000259" key="10">
    <source>
        <dbReference type="PROSITE" id="PS51012"/>
    </source>
</evidence>
<dbReference type="Pfam" id="PF01061">
    <property type="entry name" value="ABC2_membrane"/>
    <property type="match status" value="1"/>
</dbReference>
<feature type="domain" description="ABC transmembrane type-2" evidence="10">
    <location>
        <begin position="32"/>
        <end position="252"/>
    </location>
</feature>
<sequence length="260" mass="29985">MFKDIVVFLRYKDLLINLTEREIKARYKQSILGYFWVILNPFLQMLVMTFIFSIVMKVPSLGVPYPIFLYVALLPWNFFSNSLSSSMNSLVANSSLITKIYFPREILVYSTVFAKVIDLILAVSILVIFMIIYRIPVSTRILWVPVIFIIQLIFTTGLSLILSTFNLFYRDIQYLVSLMLMLWMYLTPVIYPVEIIPNEYRFILSLNPMAVFVNAYRQVILGGGDPNLNSLIIGVIVSLFVFLAGFSIFKKLEGIFSDVV</sequence>
<keyword evidence="8 9" id="KW-0472">Membrane</keyword>
<dbReference type="GO" id="GO:0140359">
    <property type="term" value="F:ABC-type transporter activity"/>
    <property type="evidence" value="ECO:0007669"/>
    <property type="project" value="InterPro"/>
</dbReference>
<organism evidence="11 12">
    <name type="scientific">Candidatus Gottesmanbacteria bacterium RIFCSPLOWO2_01_FULL_39_12b</name>
    <dbReference type="NCBI Taxonomy" id="1798388"/>
    <lineage>
        <taxon>Bacteria</taxon>
        <taxon>Candidatus Gottesmaniibacteriota</taxon>
    </lineage>
</organism>
<dbReference type="PANTHER" id="PTHR30413">
    <property type="entry name" value="INNER MEMBRANE TRANSPORT PERMEASE"/>
    <property type="match status" value="1"/>
</dbReference>
<feature type="transmembrane region" description="Helical" evidence="9">
    <location>
        <begin position="174"/>
        <end position="193"/>
    </location>
</feature>
<protein>
    <recommendedName>
        <fullName evidence="9">Transport permease protein</fullName>
    </recommendedName>
</protein>
<reference evidence="11 12" key="1">
    <citation type="journal article" date="2016" name="Nat. Commun.">
        <title>Thousands of microbial genomes shed light on interconnected biogeochemical processes in an aquifer system.</title>
        <authorList>
            <person name="Anantharaman K."/>
            <person name="Brown C.T."/>
            <person name="Hug L.A."/>
            <person name="Sharon I."/>
            <person name="Castelle C.J."/>
            <person name="Probst A.J."/>
            <person name="Thomas B.C."/>
            <person name="Singh A."/>
            <person name="Wilkins M.J."/>
            <person name="Karaoz U."/>
            <person name="Brodie E.L."/>
            <person name="Williams K.H."/>
            <person name="Hubbard S.S."/>
            <person name="Banfield J.F."/>
        </authorList>
    </citation>
    <scope>NUCLEOTIDE SEQUENCE [LARGE SCALE GENOMIC DNA]</scope>
</reference>
<comment type="similarity">
    <text evidence="2 9">Belongs to the ABC-2 integral membrane protein family.</text>
</comment>
<evidence type="ECO:0000256" key="8">
    <source>
        <dbReference type="ARBA" id="ARBA00023136"/>
    </source>
</evidence>
<dbReference type="Proteomes" id="UP000176609">
    <property type="component" value="Unassembled WGS sequence"/>
</dbReference>
<dbReference type="PRINTS" id="PR00164">
    <property type="entry name" value="ABC2TRNSPORT"/>
</dbReference>
<proteinExistence type="inferred from homology"/>
<evidence type="ECO:0000256" key="7">
    <source>
        <dbReference type="ARBA" id="ARBA00022989"/>
    </source>
</evidence>
<evidence type="ECO:0000256" key="9">
    <source>
        <dbReference type="RuleBase" id="RU361157"/>
    </source>
</evidence>
<evidence type="ECO:0000256" key="3">
    <source>
        <dbReference type="ARBA" id="ARBA00022448"/>
    </source>
</evidence>
<dbReference type="EMBL" id="MFJR01000007">
    <property type="protein sequence ID" value="OGG26688.1"/>
    <property type="molecule type" value="Genomic_DNA"/>
</dbReference>
<evidence type="ECO:0000256" key="5">
    <source>
        <dbReference type="ARBA" id="ARBA00022519"/>
    </source>
</evidence>
<evidence type="ECO:0000256" key="4">
    <source>
        <dbReference type="ARBA" id="ARBA00022475"/>
    </source>
</evidence>
<dbReference type="PROSITE" id="PS51012">
    <property type="entry name" value="ABC_TM2"/>
    <property type="match status" value="1"/>
</dbReference>
<evidence type="ECO:0000256" key="6">
    <source>
        <dbReference type="ARBA" id="ARBA00022692"/>
    </source>
</evidence>